<dbReference type="EMBL" id="AVOT02051413">
    <property type="protein sequence ID" value="MBW0546418.1"/>
    <property type="molecule type" value="Genomic_DNA"/>
</dbReference>
<comment type="caution">
    <text evidence="1">The sequence shown here is derived from an EMBL/GenBank/DDBJ whole genome shotgun (WGS) entry which is preliminary data.</text>
</comment>
<organism evidence="1 2">
    <name type="scientific">Austropuccinia psidii MF-1</name>
    <dbReference type="NCBI Taxonomy" id="1389203"/>
    <lineage>
        <taxon>Eukaryota</taxon>
        <taxon>Fungi</taxon>
        <taxon>Dikarya</taxon>
        <taxon>Basidiomycota</taxon>
        <taxon>Pucciniomycotina</taxon>
        <taxon>Pucciniomycetes</taxon>
        <taxon>Pucciniales</taxon>
        <taxon>Sphaerophragmiaceae</taxon>
        <taxon>Austropuccinia</taxon>
    </lineage>
</organism>
<sequence>MSTPRYSSICICMCQHCLTQTHYSPEGDRKGVASTPFQYKHHIKKLKSSIALKSLSNNPTYAAGSDCPHILLKQILPDDHSQLTQSSFSTPLGLTSTAQKPYSSGPNLPPQDLGIIISAIL</sequence>
<dbReference type="Proteomes" id="UP000765509">
    <property type="component" value="Unassembled WGS sequence"/>
</dbReference>
<protein>
    <submittedName>
        <fullName evidence="1">Uncharacterized protein</fullName>
    </submittedName>
</protein>
<reference evidence="1" key="1">
    <citation type="submission" date="2021-03" db="EMBL/GenBank/DDBJ databases">
        <title>Draft genome sequence of rust myrtle Austropuccinia psidii MF-1, a brazilian biotype.</title>
        <authorList>
            <person name="Quecine M.C."/>
            <person name="Pachon D.M.R."/>
            <person name="Bonatelli M.L."/>
            <person name="Correr F.H."/>
            <person name="Franceschini L.M."/>
            <person name="Leite T.F."/>
            <person name="Margarido G.R.A."/>
            <person name="Almeida C.A."/>
            <person name="Ferrarezi J.A."/>
            <person name="Labate C.A."/>
        </authorList>
    </citation>
    <scope>NUCLEOTIDE SEQUENCE</scope>
    <source>
        <strain evidence="1">MF-1</strain>
    </source>
</reference>
<evidence type="ECO:0000313" key="2">
    <source>
        <dbReference type="Proteomes" id="UP000765509"/>
    </source>
</evidence>
<evidence type="ECO:0000313" key="1">
    <source>
        <dbReference type="EMBL" id="MBW0546418.1"/>
    </source>
</evidence>
<proteinExistence type="predicted"/>
<gene>
    <name evidence="1" type="ORF">O181_086133</name>
</gene>
<keyword evidence="2" id="KW-1185">Reference proteome</keyword>
<dbReference type="AlphaFoldDB" id="A0A9Q3FYS2"/>
<accession>A0A9Q3FYS2</accession>
<name>A0A9Q3FYS2_9BASI</name>